<dbReference type="Proteomes" id="UP000748308">
    <property type="component" value="Unassembled WGS sequence"/>
</dbReference>
<dbReference type="Pfam" id="PF12867">
    <property type="entry name" value="DinB_2"/>
    <property type="match status" value="1"/>
</dbReference>
<proteinExistence type="predicted"/>
<accession>A0A937XCB2</accession>
<dbReference type="AlphaFoldDB" id="A0A937XCB2"/>
<evidence type="ECO:0000259" key="1">
    <source>
        <dbReference type="Pfam" id="PF12867"/>
    </source>
</evidence>
<feature type="domain" description="DinB-like" evidence="1">
    <location>
        <begin position="16"/>
        <end position="147"/>
    </location>
</feature>
<dbReference type="EMBL" id="VGIY01000331">
    <property type="protein sequence ID" value="MBM3318352.1"/>
    <property type="molecule type" value="Genomic_DNA"/>
</dbReference>
<sequence length="170" mass="18733">MNASALIERLALQTPVLAGLADGVAGGQACWRPAPGRWSIVEVYGHLLDEEREDFRARLDLTLHRPEADWPPIDPQGWVEARAYAARDLAGTVAEWRAERERSLAWLRALTAPDWSRAHSHPKFGSLAAGELLAAWVAHDLLHLRQLAKLHYDHAAALAAPQGVGYAGDW</sequence>
<organism evidence="2 3">
    <name type="scientific">Eiseniibacteriota bacterium</name>
    <dbReference type="NCBI Taxonomy" id="2212470"/>
    <lineage>
        <taxon>Bacteria</taxon>
        <taxon>Candidatus Eiseniibacteriota</taxon>
    </lineage>
</organism>
<gene>
    <name evidence="2" type="ORF">FJY75_10930</name>
</gene>
<dbReference type="InterPro" id="IPR024775">
    <property type="entry name" value="DinB-like"/>
</dbReference>
<evidence type="ECO:0000313" key="2">
    <source>
        <dbReference type="EMBL" id="MBM3318352.1"/>
    </source>
</evidence>
<name>A0A937XCB2_UNCEI</name>
<protein>
    <submittedName>
        <fullName evidence="2">DinB family protein</fullName>
    </submittedName>
</protein>
<reference evidence="2" key="1">
    <citation type="submission" date="2019-03" db="EMBL/GenBank/DDBJ databases">
        <title>Lake Tanganyika Metagenome-Assembled Genomes (MAGs).</title>
        <authorList>
            <person name="Tran P."/>
        </authorList>
    </citation>
    <scope>NUCLEOTIDE SEQUENCE</scope>
    <source>
        <strain evidence="2">M_DeepCast_400m_m2_100</strain>
    </source>
</reference>
<dbReference type="Gene3D" id="1.20.120.450">
    <property type="entry name" value="dinb family like domain"/>
    <property type="match status" value="1"/>
</dbReference>
<dbReference type="SUPFAM" id="SSF109854">
    <property type="entry name" value="DinB/YfiT-like putative metalloenzymes"/>
    <property type="match status" value="1"/>
</dbReference>
<comment type="caution">
    <text evidence="2">The sequence shown here is derived from an EMBL/GenBank/DDBJ whole genome shotgun (WGS) entry which is preliminary data.</text>
</comment>
<evidence type="ECO:0000313" key="3">
    <source>
        <dbReference type="Proteomes" id="UP000748308"/>
    </source>
</evidence>
<dbReference type="InterPro" id="IPR034660">
    <property type="entry name" value="DinB/YfiT-like"/>
</dbReference>